<evidence type="ECO:0000256" key="10">
    <source>
        <dbReference type="SAM" id="MobiDB-lite"/>
    </source>
</evidence>
<evidence type="ECO:0000256" key="9">
    <source>
        <dbReference type="ARBA" id="ARBA00023242"/>
    </source>
</evidence>
<feature type="compositionally biased region" description="Polar residues" evidence="10">
    <location>
        <begin position="522"/>
        <end position="535"/>
    </location>
</feature>
<dbReference type="GO" id="GO:0070860">
    <property type="term" value="C:RNA polymerase I core factor complex"/>
    <property type="evidence" value="ECO:0007669"/>
    <property type="project" value="InterPro"/>
</dbReference>
<feature type="domain" description="Rrn7/TAF1B C-terminal cyclin" evidence="11">
    <location>
        <begin position="283"/>
        <end position="374"/>
    </location>
</feature>
<dbReference type="GO" id="GO:0008270">
    <property type="term" value="F:zinc ion binding"/>
    <property type="evidence" value="ECO:0007669"/>
    <property type="project" value="UniProtKB-KW"/>
</dbReference>
<evidence type="ECO:0000313" key="12">
    <source>
        <dbReference type="EMBL" id="KAA8529425.1"/>
    </source>
</evidence>
<keyword evidence="4" id="KW-0863">Zinc-finger</keyword>
<dbReference type="InterPro" id="IPR048538">
    <property type="entry name" value="Rrn7_cyclin_C"/>
</dbReference>
<evidence type="ECO:0000259" key="11">
    <source>
        <dbReference type="Pfam" id="PF20645"/>
    </source>
</evidence>
<dbReference type="PANTHER" id="PTHR31576">
    <property type="entry name" value="TATA BOX-BINDING PROTEIN-ASSOCIATED FACTOR RNA POLYMERASE I SUBUNIT B"/>
    <property type="match status" value="1"/>
</dbReference>
<reference evidence="12 13" key="1">
    <citation type="submission" date="2019-09" db="EMBL/GenBank/DDBJ databases">
        <title>A chromosome-level genome assembly of the Chinese tupelo Nyssa sinensis.</title>
        <authorList>
            <person name="Yang X."/>
            <person name="Kang M."/>
            <person name="Yang Y."/>
            <person name="Xiong H."/>
            <person name="Wang M."/>
            <person name="Zhang Z."/>
            <person name="Wang Z."/>
            <person name="Wu H."/>
            <person name="Ma T."/>
            <person name="Liu J."/>
            <person name="Xi Z."/>
        </authorList>
    </citation>
    <scope>NUCLEOTIDE SEQUENCE [LARGE SCALE GENOMIC DNA]</scope>
    <source>
        <strain evidence="12">J267</strain>
        <tissue evidence="12">Leaf</tissue>
    </source>
</reference>
<evidence type="ECO:0000313" key="13">
    <source>
        <dbReference type="Proteomes" id="UP000325577"/>
    </source>
</evidence>
<feature type="compositionally biased region" description="Basic and acidic residues" evidence="10">
    <location>
        <begin position="503"/>
        <end position="516"/>
    </location>
</feature>
<dbReference type="PANTHER" id="PTHR31576:SF2">
    <property type="entry name" value="TATA BOX-BINDING PROTEIN-ASSOCIATED FACTOR RNA POLYMERASE I SUBUNIT B"/>
    <property type="match status" value="1"/>
</dbReference>
<evidence type="ECO:0000256" key="8">
    <source>
        <dbReference type="ARBA" id="ARBA00023163"/>
    </source>
</evidence>
<accession>A0A5J5AEG2</accession>
<keyword evidence="7" id="KW-0238">DNA-binding</keyword>
<name>A0A5J5AEG2_9ASTE</name>
<dbReference type="EMBL" id="CM018044">
    <property type="protein sequence ID" value="KAA8529425.1"/>
    <property type="molecule type" value="Genomic_DNA"/>
</dbReference>
<sequence>MADRLEWMCHACGNTGLDDGDDGFFYCTRCGSRAEDIIDAAVADEDIMDGGDGHGALYLASHSRRRLPKPEPISLSQPQSQLWGSLNAMEDDITDGVKKEEDAGDGVGPIGPSDFGSTSRPVTYDDYYSEVSQLICGLAGTIWLRFLAFTRIFADGWADEVFRDSESQKDGMLDDFVPQPRYKAEPHNIHGQRAVMVWYKSLSKKIPLSYSLVISYLACHIMREAVLPTDILKWSLEGRLPYFDAFVQIEKQIGPPSKACPIRSIVMFRPSQAIPLQKLESQAASIAQIIGLELPPVNFYLIASRYLKQLSLPVDKILPQACRIFEWSMPPELWLSANEFRLPTRVCVMSILIVAIRILYNINGFGKWEMSLSSSSGLSSLADQKEKMNTTCNSDVKLLHNLETRYDRLGDTHDFSKDMPLYLQYCKDTVFASLESSLEDHEEERIISELWVFYQNQKDSEPLGDRGSGLHNKRSRDDVRRTGKENKKSRDDGCTSSSSTDGETFRSGDSLRHSMNCDDPSTKVQDTLPSGQPATASYKDRAIRQMKLNMEENKFCYIPHRVYVRVSDYLHYARKREEGALTYAAHADYYILLRSCAKVAQVDIRVLHLGVLSFERRLAWLENRIDHCLHLKPPNGFCEFCRDEVQQNATDDSIGLSNLNL</sequence>
<protein>
    <recommendedName>
        <fullName evidence="11">Rrn7/TAF1B C-terminal cyclin domain-containing protein</fullName>
    </recommendedName>
</protein>
<keyword evidence="3" id="KW-0479">Metal-binding</keyword>
<keyword evidence="9" id="KW-0539">Nucleus</keyword>
<dbReference type="Pfam" id="PF20645">
    <property type="entry name" value="Rrn7_cyclin_C"/>
    <property type="match status" value="1"/>
</dbReference>
<feature type="compositionally biased region" description="Basic and acidic residues" evidence="10">
    <location>
        <begin position="475"/>
        <end position="493"/>
    </location>
</feature>
<dbReference type="GO" id="GO:0001164">
    <property type="term" value="F:RNA polymerase I core promoter sequence-specific DNA binding"/>
    <property type="evidence" value="ECO:0007669"/>
    <property type="project" value="InterPro"/>
</dbReference>
<keyword evidence="8" id="KW-0804">Transcription</keyword>
<evidence type="ECO:0000256" key="6">
    <source>
        <dbReference type="ARBA" id="ARBA00023015"/>
    </source>
</evidence>
<proteinExistence type="inferred from homology"/>
<dbReference type="InterPro" id="IPR033599">
    <property type="entry name" value="TAF1B/Rrn7"/>
</dbReference>
<evidence type="ECO:0000256" key="4">
    <source>
        <dbReference type="ARBA" id="ARBA00022771"/>
    </source>
</evidence>
<dbReference type="AlphaFoldDB" id="A0A5J5AEG2"/>
<evidence type="ECO:0000256" key="2">
    <source>
        <dbReference type="ARBA" id="ARBA00006899"/>
    </source>
</evidence>
<comment type="similarity">
    <text evidence="2">Belongs to the RRN7/TAF1B family.</text>
</comment>
<keyword evidence="13" id="KW-1185">Reference proteome</keyword>
<comment type="subcellular location">
    <subcellularLocation>
        <location evidence="1">Nucleus</location>
        <location evidence="1">Nucleolus</location>
    </subcellularLocation>
</comment>
<dbReference type="OrthoDB" id="10069252at2759"/>
<keyword evidence="5" id="KW-0862">Zinc</keyword>
<feature type="region of interest" description="Disordered" evidence="10">
    <location>
        <begin position="462"/>
        <end position="539"/>
    </location>
</feature>
<evidence type="ECO:0000256" key="7">
    <source>
        <dbReference type="ARBA" id="ARBA00023125"/>
    </source>
</evidence>
<dbReference type="Proteomes" id="UP000325577">
    <property type="component" value="Linkage Group LG20"/>
</dbReference>
<organism evidence="12 13">
    <name type="scientific">Nyssa sinensis</name>
    <dbReference type="NCBI Taxonomy" id="561372"/>
    <lineage>
        <taxon>Eukaryota</taxon>
        <taxon>Viridiplantae</taxon>
        <taxon>Streptophyta</taxon>
        <taxon>Embryophyta</taxon>
        <taxon>Tracheophyta</taxon>
        <taxon>Spermatophyta</taxon>
        <taxon>Magnoliopsida</taxon>
        <taxon>eudicotyledons</taxon>
        <taxon>Gunneridae</taxon>
        <taxon>Pentapetalae</taxon>
        <taxon>asterids</taxon>
        <taxon>Cornales</taxon>
        <taxon>Nyssaceae</taxon>
        <taxon>Nyssa</taxon>
    </lineage>
</organism>
<evidence type="ECO:0000256" key="1">
    <source>
        <dbReference type="ARBA" id="ARBA00004604"/>
    </source>
</evidence>
<dbReference type="GO" id="GO:0042790">
    <property type="term" value="P:nucleolar large rRNA transcription by RNA polymerase I"/>
    <property type="evidence" value="ECO:0007669"/>
    <property type="project" value="TreeGrafter"/>
</dbReference>
<keyword evidence="6" id="KW-0805">Transcription regulation</keyword>
<evidence type="ECO:0000256" key="5">
    <source>
        <dbReference type="ARBA" id="ARBA00022833"/>
    </source>
</evidence>
<gene>
    <name evidence="12" type="ORF">F0562_033776</name>
</gene>
<evidence type="ECO:0000256" key="3">
    <source>
        <dbReference type="ARBA" id="ARBA00022723"/>
    </source>
</evidence>